<dbReference type="GO" id="GO:0005524">
    <property type="term" value="F:ATP binding"/>
    <property type="evidence" value="ECO:0007669"/>
    <property type="project" value="UniProtKB-KW"/>
</dbReference>
<dbReference type="SUPFAM" id="SSF53067">
    <property type="entry name" value="Actin-like ATPase domain"/>
    <property type="match status" value="2"/>
</dbReference>
<sequence>MMETPMSGRNYVLGADFGSDSVRAVVVDLADGSMCAEAVCTYPRWDDGLYQMPEEGIFRQHPADYLEALETVAAEALGKAGDGVRRAVRGIAVDTTGSTPCPVDRAGTPLALTRGFEEEPGAMFHLWKDRAAASEAGEINRVLSDWHGLDYTKYQGVYSSEWYWAKILRTSRLSEKIREAAFSWVEHCDWITGELAGNTDPLTMYRCSCAAGHKALWHSEWNGLPDAECLGSLDPALKKNALNFGRNVRPAGTKVGTLCEKWAKRLGLPAGAAVGGCSFDAHAGAVGAGICERVLVANLGTSAVDMMIERAERLRDRRMTYACGMAEDSILPGYMGIEAGQSAFGDVYAWLKRFLIWPSEQFGDEKTRRELSEKLLGELTRQAEALDAGSALPALDWFNGRRYPYADEFARGAIAGLSLGTEPPQVFQSLVFATAFGWKRIVDSLSREGLAIEKIIAVGGIAQKSPYVMQTMADALERPISVSASAQACARGAAVFAAVACGAYPDMFTAQKAICEGYVSEYIPDAARKGSYAEAFRRYCRLGENAG</sequence>
<dbReference type="GO" id="GO:0019569">
    <property type="term" value="P:L-arabinose catabolic process to D-xylulose 5-phosphate"/>
    <property type="evidence" value="ECO:0007669"/>
    <property type="project" value="InterPro"/>
</dbReference>
<dbReference type="GO" id="GO:0019150">
    <property type="term" value="F:D-ribulokinase activity"/>
    <property type="evidence" value="ECO:0007669"/>
    <property type="project" value="TreeGrafter"/>
</dbReference>
<evidence type="ECO:0000259" key="7">
    <source>
        <dbReference type="Pfam" id="PF02782"/>
    </source>
</evidence>
<dbReference type="NCBIfam" id="NF003154">
    <property type="entry name" value="PRK04123.1"/>
    <property type="match status" value="1"/>
</dbReference>
<dbReference type="Gene3D" id="3.30.420.40">
    <property type="match status" value="1"/>
</dbReference>
<keyword evidence="4" id="KW-0067">ATP-binding</keyword>
<evidence type="ECO:0000256" key="5">
    <source>
        <dbReference type="ARBA" id="ARBA00022935"/>
    </source>
</evidence>
<dbReference type="InterPro" id="IPR005929">
    <property type="entry name" value="Ribulokinase"/>
</dbReference>
<dbReference type="KEGG" id="cmiu:B1H56_01710"/>
<reference evidence="8 9" key="1">
    <citation type="submission" date="2016-02" db="EMBL/GenBank/DDBJ databases">
        <authorList>
            <person name="Wen L."/>
            <person name="He K."/>
            <person name="Yang H."/>
        </authorList>
    </citation>
    <scope>NUCLEOTIDE SEQUENCE [LARGE SCALE GENOMIC DNA]</scope>
    <source>
        <strain evidence="8 9">DSM 22607</strain>
    </source>
</reference>
<dbReference type="GO" id="GO:0005737">
    <property type="term" value="C:cytoplasm"/>
    <property type="evidence" value="ECO:0007669"/>
    <property type="project" value="TreeGrafter"/>
</dbReference>
<dbReference type="PANTHER" id="PTHR43435:SF4">
    <property type="entry name" value="FGGY CARBOHYDRATE KINASE DOMAIN-CONTAINING PROTEIN"/>
    <property type="match status" value="1"/>
</dbReference>
<evidence type="ECO:0000256" key="6">
    <source>
        <dbReference type="ARBA" id="ARBA00023277"/>
    </source>
</evidence>
<dbReference type="Gene3D" id="1.20.58.2240">
    <property type="match status" value="1"/>
</dbReference>
<name>A0A136Q6A8_9FIRM</name>
<evidence type="ECO:0000256" key="2">
    <source>
        <dbReference type="ARBA" id="ARBA00022741"/>
    </source>
</evidence>
<evidence type="ECO:0000313" key="8">
    <source>
        <dbReference type="EMBL" id="KXK66211.1"/>
    </source>
</evidence>
<dbReference type="InterPro" id="IPR043129">
    <property type="entry name" value="ATPase_NBD"/>
</dbReference>
<evidence type="ECO:0000313" key="9">
    <source>
        <dbReference type="Proteomes" id="UP000070366"/>
    </source>
</evidence>
<proteinExistence type="predicted"/>
<dbReference type="EMBL" id="LSZW01000047">
    <property type="protein sequence ID" value="KXK66211.1"/>
    <property type="molecule type" value="Genomic_DNA"/>
</dbReference>
<dbReference type="PANTHER" id="PTHR43435">
    <property type="entry name" value="RIBULOKINASE"/>
    <property type="match status" value="1"/>
</dbReference>
<keyword evidence="5" id="KW-0054">Arabinose catabolism</keyword>
<dbReference type="Proteomes" id="UP000070366">
    <property type="component" value="Unassembled WGS sequence"/>
</dbReference>
<keyword evidence="2" id="KW-0547">Nucleotide-binding</keyword>
<keyword evidence="9" id="KW-1185">Reference proteome</keyword>
<dbReference type="InterPro" id="IPR000577">
    <property type="entry name" value="Carb_kinase_FGGY"/>
</dbReference>
<comment type="caution">
    <text evidence="8">The sequence shown here is derived from an EMBL/GenBank/DDBJ whole genome shotgun (WGS) entry which is preliminary data.</text>
</comment>
<keyword evidence="1" id="KW-0808">Transferase</keyword>
<keyword evidence="6" id="KW-0119">Carbohydrate metabolism</keyword>
<dbReference type="RefSeq" id="WP_121418957.1">
    <property type="nucleotide sequence ID" value="NZ_CABMOF010000003.1"/>
</dbReference>
<dbReference type="PATRIC" id="fig|626937.4.peg.934"/>
<evidence type="ECO:0000256" key="3">
    <source>
        <dbReference type="ARBA" id="ARBA00022777"/>
    </source>
</evidence>
<dbReference type="PIRSF" id="PIRSF000538">
    <property type="entry name" value="GlpK"/>
    <property type="match status" value="1"/>
</dbReference>
<dbReference type="InterPro" id="IPR018485">
    <property type="entry name" value="FGGY_C"/>
</dbReference>
<accession>A0A136Q6A8</accession>
<keyword evidence="3 8" id="KW-0418">Kinase</keyword>
<evidence type="ECO:0000256" key="4">
    <source>
        <dbReference type="ARBA" id="ARBA00022840"/>
    </source>
</evidence>
<protein>
    <submittedName>
        <fullName evidence="8">Putative ribulokinase</fullName>
    </submittedName>
</protein>
<dbReference type="CDD" id="cd07781">
    <property type="entry name" value="ASKHA_NBD_FGGY_L-RBK"/>
    <property type="match status" value="1"/>
</dbReference>
<feature type="domain" description="Carbohydrate kinase FGGY C-terminal" evidence="7">
    <location>
        <begin position="296"/>
        <end position="501"/>
    </location>
</feature>
<evidence type="ECO:0000256" key="1">
    <source>
        <dbReference type="ARBA" id="ARBA00022679"/>
    </source>
</evidence>
<dbReference type="Pfam" id="PF02782">
    <property type="entry name" value="FGGY_C"/>
    <property type="match status" value="1"/>
</dbReference>
<dbReference type="GO" id="GO:0008741">
    <property type="term" value="F:ribulokinase activity"/>
    <property type="evidence" value="ECO:0007669"/>
    <property type="project" value="InterPro"/>
</dbReference>
<dbReference type="OrthoDB" id="9805576at2"/>
<dbReference type="STRING" id="626937.HMPREF3293_00947"/>
<organism evidence="8 9">
    <name type="scientific">Christensenella minuta</name>
    <dbReference type="NCBI Taxonomy" id="626937"/>
    <lineage>
        <taxon>Bacteria</taxon>
        <taxon>Bacillati</taxon>
        <taxon>Bacillota</taxon>
        <taxon>Clostridia</taxon>
        <taxon>Christensenellales</taxon>
        <taxon>Christensenellaceae</taxon>
        <taxon>Christensenella</taxon>
    </lineage>
</organism>
<gene>
    <name evidence="8" type="ORF">HMPREF3293_00947</name>
</gene>
<dbReference type="AlphaFoldDB" id="A0A136Q6A8"/>